<dbReference type="PROSITE" id="PS50082">
    <property type="entry name" value="WD_REPEATS_2"/>
    <property type="match status" value="1"/>
</dbReference>
<dbReference type="SUPFAM" id="SSF50978">
    <property type="entry name" value="WD40 repeat-like"/>
    <property type="match status" value="1"/>
</dbReference>
<keyword evidence="7" id="KW-1185">Reference proteome</keyword>
<dbReference type="InterPro" id="IPR054080">
    <property type="entry name" value="TPR1-like_2nd"/>
</dbReference>
<feature type="region of interest" description="Disordered" evidence="4">
    <location>
        <begin position="928"/>
        <end position="966"/>
    </location>
</feature>
<dbReference type="SMART" id="SM00320">
    <property type="entry name" value="WD40"/>
    <property type="match status" value="9"/>
</dbReference>
<dbReference type="SMART" id="SM00667">
    <property type="entry name" value="LisH"/>
    <property type="match status" value="1"/>
</dbReference>
<dbReference type="InterPro" id="IPR027728">
    <property type="entry name" value="Topless_fam"/>
</dbReference>
<dbReference type="InterPro" id="IPR006595">
    <property type="entry name" value="CTLH_C"/>
</dbReference>
<dbReference type="PROSITE" id="PS50294">
    <property type="entry name" value="WD_REPEATS_REGION"/>
    <property type="match status" value="1"/>
</dbReference>
<evidence type="ECO:0000256" key="2">
    <source>
        <dbReference type="ARBA" id="ARBA00022737"/>
    </source>
</evidence>
<keyword evidence="1 3" id="KW-0853">WD repeat</keyword>
<reference evidence="7" key="2">
    <citation type="journal article" date="2018" name="BMC Genomics">
        <title>A manually annotated Actinidia chinensis var. chinensis (kiwifruit) genome highlights the challenges associated with draft genomes and gene prediction in plants.</title>
        <authorList>
            <person name="Pilkington S.M."/>
            <person name="Crowhurst R."/>
            <person name="Hilario E."/>
            <person name="Nardozza S."/>
            <person name="Fraser L."/>
            <person name="Peng Y."/>
            <person name="Gunaseelan K."/>
            <person name="Simpson R."/>
            <person name="Tahir J."/>
            <person name="Deroles S.C."/>
            <person name="Templeton K."/>
            <person name="Luo Z."/>
            <person name="Davy M."/>
            <person name="Cheng C."/>
            <person name="McNeilage M."/>
            <person name="Scaglione D."/>
            <person name="Liu Y."/>
            <person name="Zhang Q."/>
            <person name="Datson P."/>
            <person name="De Silva N."/>
            <person name="Gardiner S.E."/>
            <person name="Bassett H."/>
            <person name="Chagne D."/>
            <person name="McCallum J."/>
            <person name="Dzierzon H."/>
            <person name="Deng C."/>
            <person name="Wang Y.Y."/>
            <person name="Barron L."/>
            <person name="Manako K."/>
            <person name="Bowen J."/>
            <person name="Foster T.M."/>
            <person name="Erridge Z.A."/>
            <person name="Tiffin H."/>
            <person name="Waite C.N."/>
            <person name="Davies K.M."/>
            <person name="Grierson E.P."/>
            <person name="Laing W.A."/>
            <person name="Kirk R."/>
            <person name="Chen X."/>
            <person name="Wood M."/>
            <person name="Montefiori M."/>
            <person name="Brummell D.A."/>
            <person name="Schwinn K.E."/>
            <person name="Catanach A."/>
            <person name="Fullerton C."/>
            <person name="Li D."/>
            <person name="Meiyalaghan S."/>
            <person name="Nieuwenhuizen N."/>
            <person name="Read N."/>
            <person name="Prakash R."/>
            <person name="Hunter D."/>
            <person name="Zhang H."/>
            <person name="McKenzie M."/>
            <person name="Knabel M."/>
            <person name="Harris A."/>
            <person name="Allan A.C."/>
            <person name="Gleave A."/>
            <person name="Chen A."/>
            <person name="Janssen B.J."/>
            <person name="Plunkett B."/>
            <person name="Ampomah-Dwamena C."/>
            <person name="Voogd C."/>
            <person name="Leif D."/>
            <person name="Lafferty D."/>
            <person name="Souleyre E.J.F."/>
            <person name="Varkonyi-Gasic E."/>
            <person name="Gambi F."/>
            <person name="Hanley J."/>
            <person name="Yao J.L."/>
            <person name="Cheung J."/>
            <person name="David K.M."/>
            <person name="Warren B."/>
            <person name="Marsh K."/>
            <person name="Snowden K.C."/>
            <person name="Lin-Wang K."/>
            <person name="Brian L."/>
            <person name="Martinez-Sanchez M."/>
            <person name="Wang M."/>
            <person name="Ileperuma N."/>
            <person name="Macnee N."/>
            <person name="Campin R."/>
            <person name="McAtee P."/>
            <person name="Drummond R.S.M."/>
            <person name="Espley R.V."/>
            <person name="Ireland H.S."/>
            <person name="Wu R."/>
            <person name="Atkinson R.G."/>
            <person name="Karunairetnam S."/>
            <person name="Bulley S."/>
            <person name="Chunkath S."/>
            <person name="Hanley Z."/>
            <person name="Storey R."/>
            <person name="Thrimawithana A.H."/>
            <person name="Thomson S."/>
            <person name="David C."/>
            <person name="Testolin R."/>
            <person name="Huang H."/>
            <person name="Hellens R.P."/>
            <person name="Schaffer R.J."/>
        </authorList>
    </citation>
    <scope>NUCLEOTIDE SEQUENCE [LARGE SCALE GENOMIC DNA]</scope>
    <source>
        <strain evidence="7">cv. Red5</strain>
    </source>
</reference>
<dbReference type="STRING" id="1590841.A0A2R6PCZ7"/>
<dbReference type="InParanoid" id="A0A2R6PCZ7"/>
<dbReference type="InterPro" id="IPR011044">
    <property type="entry name" value="Quino_amine_DH_bsu"/>
</dbReference>
<accession>A0A2R6PCZ7</accession>
<reference evidence="6 7" key="1">
    <citation type="submission" date="2017-07" db="EMBL/GenBank/DDBJ databases">
        <title>An improved, manually edited Actinidia chinensis var. chinensis (kiwifruit) genome highlights the challenges associated with draft genomes and gene prediction in plants.</title>
        <authorList>
            <person name="Pilkington S."/>
            <person name="Crowhurst R."/>
            <person name="Hilario E."/>
            <person name="Nardozza S."/>
            <person name="Fraser L."/>
            <person name="Peng Y."/>
            <person name="Gunaseelan K."/>
            <person name="Simpson R."/>
            <person name="Tahir J."/>
            <person name="Deroles S."/>
            <person name="Templeton K."/>
            <person name="Luo Z."/>
            <person name="Davy M."/>
            <person name="Cheng C."/>
            <person name="Mcneilage M."/>
            <person name="Scaglione D."/>
            <person name="Liu Y."/>
            <person name="Zhang Q."/>
            <person name="Datson P."/>
            <person name="De Silva N."/>
            <person name="Gardiner S."/>
            <person name="Bassett H."/>
            <person name="Chagne D."/>
            <person name="Mccallum J."/>
            <person name="Dzierzon H."/>
            <person name="Deng C."/>
            <person name="Wang Y.-Y."/>
            <person name="Barron N."/>
            <person name="Manako K."/>
            <person name="Bowen J."/>
            <person name="Foster T."/>
            <person name="Erridge Z."/>
            <person name="Tiffin H."/>
            <person name="Waite C."/>
            <person name="Davies K."/>
            <person name="Grierson E."/>
            <person name="Laing W."/>
            <person name="Kirk R."/>
            <person name="Chen X."/>
            <person name="Wood M."/>
            <person name="Montefiori M."/>
            <person name="Brummell D."/>
            <person name="Schwinn K."/>
            <person name="Catanach A."/>
            <person name="Fullerton C."/>
            <person name="Li D."/>
            <person name="Meiyalaghan S."/>
            <person name="Nieuwenhuizen N."/>
            <person name="Read N."/>
            <person name="Prakash R."/>
            <person name="Hunter D."/>
            <person name="Zhang H."/>
            <person name="Mckenzie M."/>
            <person name="Knabel M."/>
            <person name="Harris A."/>
            <person name="Allan A."/>
            <person name="Chen A."/>
            <person name="Janssen B."/>
            <person name="Plunkett B."/>
            <person name="Dwamena C."/>
            <person name="Voogd C."/>
            <person name="Leif D."/>
            <person name="Lafferty D."/>
            <person name="Souleyre E."/>
            <person name="Varkonyi-Gasic E."/>
            <person name="Gambi F."/>
            <person name="Hanley J."/>
            <person name="Yao J.-L."/>
            <person name="Cheung J."/>
            <person name="David K."/>
            <person name="Warren B."/>
            <person name="Marsh K."/>
            <person name="Snowden K."/>
            <person name="Lin-Wang K."/>
            <person name="Brian L."/>
            <person name="Martinez-Sanchez M."/>
            <person name="Wang M."/>
            <person name="Ileperuma N."/>
            <person name="Macnee N."/>
            <person name="Campin R."/>
            <person name="Mcatee P."/>
            <person name="Drummond R."/>
            <person name="Espley R."/>
            <person name="Ireland H."/>
            <person name="Wu R."/>
            <person name="Atkinson R."/>
            <person name="Karunairetnam S."/>
            <person name="Bulley S."/>
            <person name="Chunkath S."/>
            <person name="Hanley Z."/>
            <person name="Storey R."/>
            <person name="Thrimawithana A."/>
            <person name="Thomson S."/>
            <person name="David C."/>
            <person name="Testolin R."/>
        </authorList>
    </citation>
    <scope>NUCLEOTIDE SEQUENCE [LARGE SCALE GENOMIC DNA]</scope>
    <source>
        <strain evidence="7">cv. Red5</strain>
        <tissue evidence="6">Young leaf</tissue>
    </source>
</reference>
<dbReference type="Gramene" id="PSR89272">
    <property type="protein sequence ID" value="PSR89272"/>
    <property type="gene ID" value="CEY00_Acc29469"/>
</dbReference>
<dbReference type="Pfam" id="PF21889">
    <property type="entry name" value="TPR1-like_2nd"/>
    <property type="match status" value="1"/>
</dbReference>
<dbReference type="PANTHER" id="PTHR44083">
    <property type="entry name" value="TOPLESS-RELATED PROTEIN 1-RELATED"/>
    <property type="match status" value="1"/>
</dbReference>
<evidence type="ECO:0000259" key="5">
    <source>
        <dbReference type="PROSITE" id="PS50897"/>
    </source>
</evidence>
<comment type="caution">
    <text evidence="6">The sequence shown here is derived from an EMBL/GenBank/DDBJ whole genome shotgun (WGS) entry which is preliminary data.</text>
</comment>
<evidence type="ECO:0000256" key="4">
    <source>
        <dbReference type="SAM" id="MobiDB-lite"/>
    </source>
</evidence>
<proteinExistence type="predicted"/>
<dbReference type="Pfam" id="PF00400">
    <property type="entry name" value="WD40"/>
    <property type="match status" value="2"/>
</dbReference>
<dbReference type="PROSITE" id="PS50897">
    <property type="entry name" value="CTLH"/>
    <property type="match status" value="1"/>
</dbReference>
<dbReference type="PROSITE" id="PS50896">
    <property type="entry name" value="LISH"/>
    <property type="match status" value="1"/>
</dbReference>
<dbReference type="Pfam" id="PF17814">
    <property type="entry name" value="LisH_TPL"/>
    <property type="match status" value="1"/>
</dbReference>
<sequence>MSSLSRELVFLILQFLDEEKFKETVHKLEQESGFFFNMKYFEDQVQAGEWDEVERYLCGFTKAEDNRYSMKIFFEIRKQKYLEALDRHDRAKAVEILVKDLKVFASFNEDLFKEITHLLTLDNFRQNEQLSKYGDTKSARNIMLIELKKLIEANPLFRDKLVFPSFKTTRLRTLINQSLNWQHQLCKNPRPNPEIKTLFIDHNCAAGTSNGTRAPPPTNSPLAGPVPRPGVFPPIGAHSPFQSFVAPSGSAIAGWMSNANTSIPQAAVAAGPPSGHVQPPGAAAFLKHPRTPPGATGMGYQMADSGHLMKHFRSGQSEEVSFSGSTHPPNIYSQDDLPKAVVRNLNQGSNVMSMDFHPQQQTVLLVGTSVGDISIWEVGSRDRLAHKPFKVWDISSCTMPLQTTLVKDVTISVNRCIWGPDGSILGVAFSKHIIQIYTYNPAGELRQHLEIDAHTGGVNDIAFAHPNKQLCIVTCGDDKTIKVWDAVAGRRQYIFEGHDAPVYSVCPHYKENIQFIFSTAIDGKIKAWLYDCLGSRVDYDAPGLWCTAMAYSADGTRLFSCGTSKEGESHLVEWNESEGAIKRTYSGFRKRSLGVVQFDTTKNRFLAAGDEFQIKFWDMDNPNILTVTDADGGLPAIPRLRFSKEGSLLAVTTNDNGIKILANTDGQRILRMVDSRSFEGSRGLSEAINVKQPIDGALGPITNVSSPIVPPERSDRVQPPISISPLAGVDSSRMADMKSRISDHVDKIKIWKLPDIVDPAQLKALRLPDPLTASKLCLWNIDGWEKRKARPIQAPPGHTSSLVGETKIQFHNDQSHLLVVHESQIAVYDGQLECLRAWYPKDSLSADISSAIYSSDGLLVFTGFCDGAVGVFDADCLRLRCRIAPSAYISSSISSGSGNSFPVVIATHPSEPYQIALGMSDGAVHVIEPSDAEPKWGGSVPQENGASSSVPSSSALNSQPSDTPSR</sequence>
<dbReference type="OMA" id="THQNEDM"/>
<evidence type="ECO:0000256" key="1">
    <source>
        <dbReference type="ARBA" id="ARBA00022574"/>
    </source>
</evidence>
<dbReference type="InterPro" id="IPR054532">
    <property type="entry name" value="TPL_SMU1_LisH-like"/>
</dbReference>
<dbReference type="InterPro" id="IPR036322">
    <property type="entry name" value="WD40_repeat_dom_sf"/>
</dbReference>
<gene>
    <name evidence="6" type="ORF">CEY00_Acc29469</name>
</gene>
<dbReference type="EMBL" id="NKQK01000026">
    <property type="protein sequence ID" value="PSR89272.1"/>
    <property type="molecule type" value="Genomic_DNA"/>
</dbReference>
<dbReference type="FunFam" id="2.130.10.10:FF:000558">
    <property type="entry name" value="Topless-related protein 1"/>
    <property type="match status" value="1"/>
</dbReference>
<protein>
    <recommendedName>
        <fullName evidence="5">CTLH domain-containing protein</fullName>
    </recommendedName>
</protein>
<dbReference type="InterPro" id="IPR001680">
    <property type="entry name" value="WD40_rpt"/>
</dbReference>
<dbReference type="SMART" id="SM00668">
    <property type="entry name" value="CTLH"/>
    <property type="match status" value="1"/>
</dbReference>
<dbReference type="InterPro" id="IPR006594">
    <property type="entry name" value="LisH"/>
</dbReference>
<dbReference type="Proteomes" id="UP000241394">
    <property type="component" value="Chromosome LG26"/>
</dbReference>
<dbReference type="PANTHER" id="PTHR44083:SF5">
    <property type="entry name" value="PROTEIN TOPLESS-RELATED PROTEIN 2"/>
    <property type="match status" value="1"/>
</dbReference>
<evidence type="ECO:0000256" key="3">
    <source>
        <dbReference type="PROSITE-ProRule" id="PRU00221"/>
    </source>
</evidence>
<name>A0A2R6PCZ7_ACTCC</name>
<dbReference type="OrthoDB" id="1602884at2759"/>
<feature type="compositionally biased region" description="Low complexity" evidence="4">
    <location>
        <begin position="947"/>
        <end position="966"/>
    </location>
</feature>
<dbReference type="SUPFAM" id="SSF50969">
    <property type="entry name" value="YVTN repeat-like/Quinoprotein amine dehydrogenase"/>
    <property type="match status" value="1"/>
</dbReference>
<evidence type="ECO:0000313" key="6">
    <source>
        <dbReference type="EMBL" id="PSR89272.1"/>
    </source>
</evidence>
<dbReference type="Pfam" id="PF21359">
    <property type="entry name" value="zf_topless"/>
    <property type="match status" value="1"/>
</dbReference>
<feature type="domain" description="CTLH" evidence="5">
    <location>
        <begin position="34"/>
        <end position="92"/>
    </location>
</feature>
<dbReference type="Gene3D" id="2.130.10.10">
    <property type="entry name" value="YVTN repeat-like/Quinoprotein amine dehydrogenase"/>
    <property type="match status" value="3"/>
</dbReference>
<dbReference type="AlphaFoldDB" id="A0A2R6PCZ7"/>
<dbReference type="InterPro" id="IPR048419">
    <property type="entry name" value="Topless_Znf"/>
</dbReference>
<dbReference type="InterPro" id="IPR015943">
    <property type="entry name" value="WD40/YVTN_repeat-like_dom_sf"/>
</dbReference>
<dbReference type="GO" id="GO:0006355">
    <property type="term" value="P:regulation of DNA-templated transcription"/>
    <property type="evidence" value="ECO:0007669"/>
    <property type="project" value="InterPro"/>
</dbReference>
<organism evidence="6 7">
    <name type="scientific">Actinidia chinensis var. chinensis</name>
    <name type="common">Chinese soft-hair kiwi</name>
    <dbReference type="NCBI Taxonomy" id="1590841"/>
    <lineage>
        <taxon>Eukaryota</taxon>
        <taxon>Viridiplantae</taxon>
        <taxon>Streptophyta</taxon>
        <taxon>Embryophyta</taxon>
        <taxon>Tracheophyta</taxon>
        <taxon>Spermatophyta</taxon>
        <taxon>Magnoliopsida</taxon>
        <taxon>eudicotyledons</taxon>
        <taxon>Gunneridae</taxon>
        <taxon>Pentapetalae</taxon>
        <taxon>asterids</taxon>
        <taxon>Ericales</taxon>
        <taxon>Actinidiaceae</taxon>
        <taxon>Actinidia</taxon>
    </lineage>
</organism>
<evidence type="ECO:0000313" key="7">
    <source>
        <dbReference type="Proteomes" id="UP000241394"/>
    </source>
</evidence>
<feature type="repeat" description="WD" evidence="3">
    <location>
        <begin position="451"/>
        <end position="494"/>
    </location>
</feature>
<keyword evidence="2" id="KW-0677">Repeat</keyword>